<dbReference type="GO" id="GO:0140664">
    <property type="term" value="F:ATP-dependent DNA damage sensor activity"/>
    <property type="evidence" value="ECO:0007669"/>
    <property type="project" value="InterPro"/>
</dbReference>
<dbReference type="Gene3D" id="3.40.50.300">
    <property type="entry name" value="P-loop containing nucleotide triphosphate hydrolases"/>
    <property type="match status" value="1"/>
</dbReference>
<dbReference type="GO" id="GO:0006281">
    <property type="term" value="P:DNA repair"/>
    <property type="evidence" value="ECO:0007669"/>
    <property type="project" value="InterPro"/>
</dbReference>
<evidence type="ECO:0000259" key="6">
    <source>
        <dbReference type="PROSITE" id="PS50162"/>
    </source>
</evidence>
<reference evidence="9" key="1">
    <citation type="submission" date="2017-09" db="EMBL/GenBank/DDBJ databases">
        <title>Depth-based differentiation of microbial function through sediment-hosted aquifers and enrichment of novel symbionts in the deep terrestrial subsurface.</title>
        <authorList>
            <person name="Probst A.J."/>
            <person name="Ladd B."/>
            <person name="Jarett J.K."/>
            <person name="Geller-Mcgrath D.E."/>
            <person name="Sieber C.M.K."/>
            <person name="Emerson J.B."/>
            <person name="Anantharaman K."/>
            <person name="Thomas B.C."/>
            <person name="Malmstrom R."/>
            <person name="Stieglmeier M."/>
            <person name="Klingl A."/>
            <person name="Woyke T."/>
            <person name="Ryan C.M."/>
            <person name="Banfield J.F."/>
        </authorList>
    </citation>
    <scope>NUCLEOTIDE SEQUENCE [LARGE SCALE GENOMIC DNA]</scope>
</reference>
<dbReference type="PRINTS" id="PR00142">
    <property type="entry name" value="RECA"/>
</dbReference>
<name>A0A2M7FDL4_9BACT</name>
<dbReference type="InterPro" id="IPR049428">
    <property type="entry name" value="RecA-like_N"/>
</dbReference>
<evidence type="ECO:0000259" key="7">
    <source>
        <dbReference type="PROSITE" id="PS50163"/>
    </source>
</evidence>
<dbReference type="InterPro" id="IPR027417">
    <property type="entry name" value="P-loop_NTPase"/>
</dbReference>
<sequence length="357" mass="39514">MEIPKTERGSGLFVQPVHFDHIVSSGSTLLDLAVSGSRASEGGIPAGIVMEIFGQASSGKTAILSSIAAQAQSKGGSVLFADPEGRLDKEYARIYGMNIKAENYAQPDFVTDLLKMIWEFKSSENSTDVFIADSIAALSTKMEMDSDEGDKMGGKKAKDLHQLMRKTCRKIAKSNLLVAFSNQLHDSMSAYGSRTRTPGGHAIPFYASLRLEIKVIRMIEEELSVDRAILGSIRETVVLTGSDKKSAAKKISKITGVEAVVRIVKSTVDDPFRTAPVRILFGYGIDDVGANLQWLKTVAGLSKYLAVDKEFIRYQSAINYIEEMSYEKKLREQVSYVWHGIEHDFRERSLRKPKQFL</sequence>
<gene>
    <name evidence="8" type="ORF">COW49_01620</name>
</gene>
<evidence type="ECO:0000256" key="4">
    <source>
        <dbReference type="ARBA" id="ARBA00022840"/>
    </source>
</evidence>
<dbReference type="GO" id="GO:0006310">
    <property type="term" value="P:DNA recombination"/>
    <property type="evidence" value="ECO:0007669"/>
    <property type="project" value="UniProtKB-KW"/>
</dbReference>
<evidence type="ECO:0000256" key="1">
    <source>
        <dbReference type="ARBA" id="ARBA00009391"/>
    </source>
</evidence>
<dbReference type="PANTHER" id="PTHR45900:SF1">
    <property type="entry name" value="MITOCHONDRIAL DNA REPAIR PROTEIN RECA HOMOLOG-RELATED"/>
    <property type="match status" value="1"/>
</dbReference>
<dbReference type="GO" id="GO:0003697">
    <property type="term" value="F:single-stranded DNA binding"/>
    <property type="evidence" value="ECO:0007669"/>
    <property type="project" value="InterPro"/>
</dbReference>
<proteinExistence type="inferred from homology"/>
<accession>A0A2M7FDL4</accession>
<keyword evidence="3" id="KW-0547">Nucleotide-binding</keyword>
<keyword evidence="5" id="KW-0233">DNA recombination</keyword>
<dbReference type="AlphaFoldDB" id="A0A2M7FDL4"/>
<evidence type="ECO:0000256" key="5">
    <source>
        <dbReference type="ARBA" id="ARBA00023172"/>
    </source>
</evidence>
<dbReference type="Proteomes" id="UP000228497">
    <property type="component" value="Unassembled WGS sequence"/>
</dbReference>
<dbReference type="InterPro" id="IPR020588">
    <property type="entry name" value="RecA_ATP-bd"/>
</dbReference>
<dbReference type="PANTHER" id="PTHR45900">
    <property type="entry name" value="RECA"/>
    <property type="match status" value="1"/>
</dbReference>
<comment type="similarity">
    <text evidence="1">Belongs to the RecA family.</text>
</comment>
<feature type="domain" description="RecA family profile 1" evidence="6">
    <location>
        <begin position="19"/>
        <end position="184"/>
    </location>
</feature>
<evidence type="ECO:0000256" key="2">
    <source>
        <dbReference type="ARBA" id="ARBA00015553"/>
    </source>
</evidence>
<dbReference type="SUPFAM" id="SSF52540">
    <property type="entry name" value="P-loop containing nucleoside triphosphate hydrolases"/>
    <property type="match status" value="1"/>
</dbReference>
<feature type="domain" description="RecA family profile 2" evidence="7">
    <location>
        <begin position="191"/>
        <end position="290"/>
    </location>
</feature>
<dbReference type="PROSITE" id="PS50162">
    <property type="entry name" value="RECA_2"/>
    <property type="match status" value="1"/>
</dbReference>
<evidence type="ECO:0000313" key="9">
    <source>
        <dbReference type="Proteomes" id="UP000228497"/>
    </source>
</evidence>
<comment type="caution">
    <text evidence="8">The sequence shown here is derived from an EMBL/GenBank/DDBJ whole genome shotgun (WGS) entry which is preliminary data.</text>
</comment>
<evidence type="ECO:0000313" key="8">
    <source>
        <dbReference type="EMBL" id="PIV87074.1"/>
    </source>
</evidence>
<dbReference type="InterPro" id="IPR013765">
    <property type="entry name" value="DNA_recomb/repair_RecA"/>
</dbReference>
<protein>
    <recommendedName>
        <fullName evidence="2">Protein RecA</fullName>
    </recommendedName>
</protein>
<dbReference type="Pfam" id="PF00154">
    <property type="entry name" value="RecA_N"/>
    <property type="match status" value="1"/>
</dbReference>
<evidence type="ECO:0000256" key="3">
    <source>
        <dbReference type="ARBA" id="ARBA00022741"/>
    </source>
</evidence>
<dbReference type="GO" id="GO:0005524">
    <property type="term" value="F:ATP binding"/>
    <property type="evidence" value="ECO:0007669"/>
    <property type="project" value="UniProtKB-KW"/>
</dbReference>
<dbReference type="PROSITE" id="PS50163">
    <property type="entry name" value="RECA_3"/>
    <property type="match status" value="1"/>
</dbReference>
<dbReference type="InterPro" id="IPR020587">
    <property type="entry name" value="RecA_monomer-monomer_interface"/>
</dbReference>
<organism evidence="8 9">
    <name type="scientific">Candidatus Kaiserbacteria bacterium CG17_big_fil_post_rev_8_21_14_2_50_51_7</name>
    <dbReference type="NCBI Taxonomy" id="1974613"/>
    <lineage>
        <taxon>Bacteria</taxon>
        <taxon>Candidatus Kaiseribacteriota</taxon>
    </lineage>
</organism>
<dbReference type="EMBL" id="PFFD01000072">
    <property type="protein sequence ID" value="PIV87074.1"/>
    <property type="molecule type" value="Genomic_DNA"/>
</dbReference>
<keyword evidence="4" id="KW-0067">ATP-binding</keyword>